<feature type="domain" description="DUF5672" evidence="2">
    <location>
        <begin position="187"/>
        <end position="315"/>
    </location>
</feature>
<dbReference type="AlphaFoldDB" id="A0A6C0C071"/>
<accession>A0A6C0C071</accession>
<feature type="compositionally biased region" description="Basic and acidic residues" evidence="1">
    <location>
        <begin position="50"/>
        <end position="65"/>
    </location>
</feature>
<dbReference type="EMBL" id="MN739283">
    <property type="protein sequence ID" value="QHS97018.1"/>
    <property type="molecule type" value="Genomic_DNA"/>
</dbReference>
<name>A0A6C0C071_9ZZZZ</name>
<sequence length="334" mass="39196">MPINLLLRHHQMHNMFATSNGYVERHMQRQMQDKNKRVMFLRKQRQLQLTRDKQKREKQNREKQNRVKYTQNSIQMNLGIRDASKPNTKKEIHRQICLSNLPFLRNIKINNFGDKSGVKETVLIEFRPLPHLEFLLRNTIIKLNDWNHTFVCGTKNYEMVKKMCETIHKDTESKIKIIKLDIDNLVPKKYSDLLMTKDFWNRFVGEKILIYQEDTMLFHGNISPFLKYDYIGAPWKIPSGLNKNGVGNGGFSLRSKSIMIECIDKIKPFKSGYIPEDVYFSKSMIDNNLGTVAPHGIANTFSQETLSSANPLGGHCFWLADNRIDNNYYMNAYR</sequence>
<evidence type="ECO:0000256" key="1">
    <source>
        <dbReference type="SAM" id="MobiDB-lite"/>
    </source>
</evidence>
<feature type="region of interest" description="Disordered" evidence="1">
    <location>
        <begin position="47"/>
        <end position="67"/>
    </location>
</feature>
<evidence type="ECO:0000313" key="3">
    <source>
        <dbReference type="EMBL" id="QHS97018.1"/>
    </source>
</evidence>
<dbReference type="InterPro" id="IPR043729">
    <property type="entry name" value="DUF5672"/>
</dbReference>
<organism evidence="3">
    <name type="scientific">viral metagenome</name>
    <dbReference type="NCBI Taxonomy" id="1070528"/>
    <lineage>
        <taxon>unclassified sequences</taxon>
        <taxon>metagenomes</taxon>
        <taxon>organismal metagenomes</taxon>
    </lineage>
</organism>
<reference evidence="3" key="1">
    <citation type="journal article" date="2020" name="Nature">
        <title>Giant virus diversity and host interactions through global metagenomics.</title>
        <authorList>
            <person name="Schulz F."/>
            <person name="Roux S."/>
            <person name="Paez-Espino D."/>
            <person name="Jungbluth S."/>
            <person name="Walsh D.A."/>
            <person name="Denef V.J."/>
            <person name="McMahon K.D."/>
            <person name="Konstantinidis K.T."/>
            <person name="Eloe-Fadrosh E.A."/>
            <person name="Kyrpides N.C."/>
            <person name="Woyke T."/>
        </authorList>
    </citation>
    <scope>NUCLEOTIDE SEQUENCE</scope>
    <source>
        <strain evidence="3">GVMAG-M-3300020166-5</strain>
    </source>
</reference>
<protein>
    <recommendedName>
        <fullName evidence="2">DUF5672 domain-containing protein</fullName>
    </recommendedName>
</protein>
<dbReference type="Pfam" id="PF18922">
    <property type="entry name" value="DUF5672"/>
    <property type="match status" value="1"/>
</dbReference>
<evidence type="ECO:0000259" key="2">
    <source>
        <dbReference type="Pfam" id="PF18922"/>
    </source>
</evidence>
<proteinExistence type="predicted"/>